<dbReference type="Proteomes" id="UP000199494">
    <property type="component" value="Unassembled WGS sequence"/>
</dbReference>
<sequence>MSTVVQPNRSSGLRFARAAAMGVLALAVVAVPTDIIDTPLFAREIPVRWWEYPVVGLTVALTVMWFALPATTTRGQGRPLGGILLTVFAVGCPVCNKLVLAALGTSGALGLWAPLQPFLAVISLALLTFAVIQRRRQSTCGTGSCAVESPESPESSDPQPETAKQ</sequence>
<evidence type="ECO:0000313" key="3">
    <source>
        <dbReference type="EMBL" id="SDC24510.1"/>
    </source>
</evidence>
<keyword evidence="2" id="KW-0812">Transmembrane</keyword>
<feature type="transmembrane region" description="Helical" evidence="2">
    <location>
        <begin position="80"/>
        <end position="103"/>
    </location>
</feature>
<feature type="transmembrane region" description="Helical" evidence="2">
    <location>
        <begin position="12"/>
        <end position="30"/>
    </location>
</feature>
<dbReference type="KEGG" id="pmad:BAY61_12890"/>
<feature type="compositionally biased region" description="Low complexity" evidence="1">
    <location>
        <begin position="148"/>
        <end position="165"/>
    </location>
</feature>
<proteinExistence type="predicted"/>
<evidence type="ECO:0000313" key="4">
    <source>
        <dbReference type="Proteomes" id="UP000199494"/>
    </source>
</evidence>
<accession>A0A222VPU9</accession>
<reference evidence="3 4" key="1">
    <citation type="submission" date="2016-10" db="EMBL/GenBank/DDBJ databases">
        <authorList>
            <person name="de Groot N.N."/>
        </authorList>
    </citation>
    <scope>NUCLEOTIDE SEQUENCE [LARGE SCALE GENOMIC DNA]</scope>
    <source>
        <strain evidence="3 4">CGMCC 4.5506</strain>
    </source>
</reference>
<protein>
    <submittedName>
        <fullName evidence="3">Uncharacterized protein</fullName>
    </submittedName>
</protein>
<dbReference type="AlphaFoldDB" id="A0A222VPU9"/>
<gene>
    <name evidence="3" type="ORF">SAMN05421630_101960</name>
</gene>
<feature type="transmembrane region" description="Helical" evidence="2">
    <location>
        <begin position="50"/>
        <end position="68"/>
    </location>
</feature>
<feature type="region of interest" description="Disordered" evidence="1">
    <location>
        <begin position="141"/>
        <end position="165"/>
    </location>
</feature>
<dbReference type="OrthoDB" id="166777at2"/>
<dbReference type="RefSeq" id="WP_091797498.1">
    <property type="nucleotide sequence ID" value="NZ_CP016353.1"/>
</dbReference>
<organism evidence="3 4">
    <name type="scientific">Prauserella marina</name>
    <dbReference type="NCBI Taxonomy" id="530584"/>
    <lineage>
        <taxon>Bacteria</taxon>
        <taxon>Bacillati</taxon>
        <taxon>Actinomycetota</taxon>
        <taxon>Actinomycetes</taxon>
        <taxon>Pseudonocardiales</taxon>
        <taxon>Pseudonocardiaceae</taxon>
        <taxon>Prauserella</taxon>
    </lineage>
</organism>
<name>A0A222VPU9_9PSEU</name>
<feature type="transmembrane region" description="Helical" evidence="2">
    <location>
        <begin position="109"/>
        <end position="132"/>
    </location>
</feature>
<evidence type="ECO:0000256" key="1">
    <source>
        <dbReference type="SAM" id="MobiDB-lite"/>
    </source>
</evidence>
<keyword evidence="4" id="KW-1185">Reference proteome</keyword>
<dbReference type="EMBL" id="FMZE01000001">
    <property type="protein sequence ID" value="SDC24510.1"/>
    <property type="molecule type" value="Genomic_DNA"/>
</dbReference>
<evidence type="ECO:0000256" key="2">
    <source>
        <dbReference type="SAM" id="Phobius"/>
    </source>
</evidence>
<keyword evidence="2" id="KW-1133">Transmembrane helix</keyword>
<dbReference type="STRING" id="530584.SAMN05421630_101960"/>
<keyword evidence="2" id="KW-0472">Membrane</keyword>